<dbReference type="OrthoDB" id="9773478at2"/>
<name>D1B9J1_THEAS</name>
<dbReference type="EnsemblBacteria" id="ACZ18944">
    <property type="protein sequence ID" value="ACZ18944"/>
    <property type="gene ID" value="Taci_0708"/>
</dbReference>
<dbReference type="NCBIfam" id="NF003814">
    <property type="entry name" value="PRK05406.1-3"/>
    <property type="match status" value="1"/>
</dbReference>
<sequence>MSVLIDLNSDLGESFGAYRIGDDESLLGVVSSANVACGFHAGDPSVMGRTVRACVEKGVAVGAHPSYPDLQGFGRRNMAMTPDEVYQIMVYQLGALMGFCRANGTELRHVKPHGALYNQAAKDPNLAQAISQAIRDVDKELILLGLAGSAFEEAARQAGIPFAEEAFADRAYNPDGTLVPRSQPGAVIHDPAEAVSRTVEMALNGRVKAVDGSWVQMRPHSICVHGDTREASALASSIAGALSDAGIRIRPLREVLGL</sequence>
<evidence type="ECO:0000256" key="1">
    <source>
        <dbReference type="HAMAP-Rule" id="MF_00691"/>
    </source>
</evidence>
<dbReference type="PANTHER" id="PTHR30292:SF0">
    <property type="entry name" value="5-OXOPROLINASE SUBUNIT A"/>
    <property type="match status" value="1"/>
</dbReference>
<organism evidence="2 3">
    <name type="scientific">Thermanaerovibrio acidaminovorans (strain ATCC 49978 / DSM 6589 / Su883)</name>
    <name type="common">Selenomonas acidaminovorans</name>
    <dbReference type="NCBI Taxonomy" id="525903"/>
    <lineage>
        <taxon>Bacteria</taxon>
        <taxon>Thermotogati</taxon>
        <taxon>Synergistota</taxon>
        <taxon>Synergistia</taxon>
        <taxon>Synergistales</taxon>
        <taxon>Synergistaceae</taxon>
        <taxon>Thermanaerovibrio</taxon>
    </lineage>
</organism>
<dbReference type="EC" id="3.5.2.9" evidence="1"/>
<dbReference type="STRING" id="525903.Taci_0708"/>
<reference evidence="2 3" key="1">
    <citation type="journal article" date="2009" name="Stand. Genomic Sci.">
        <title>Complete genome sequence of Thermanaerovibrio acidaminovorans type strain (Su883).</title>
        <authorList>
            <person name="Chovatia M."/>
            <person name="Sikorski J."/>
            <person name="Schroder M."/>
            <person name="Lapidus A."/>
            <person name="Nolan M."/>
            <person name="Tice H."/>
            <person name="Glavina Del Rio T."/>
            <person name="Copeland A."/>
            <person name="Cheng J.F."/>
            <person name="Lucas S."/>
            <person name="Chen F."/>
            <person name="Bruce D."/>
            <person name="Goodwin L."/>
            <person name="Pitluck S."/>
            <person name="Ivanova N."/>
            <person name="Mavromatis K."/>
            <person name="Ovchinnikova G."/>
            <person name="Pati A."/>
            <person name="Chen A."/>
            <person name="Palaniappan K."/>
            <person name="Land M."/>
            <person name="Hauser L."/>
            <person name="Chang Y.J."/>
            <person name="Jeffries C.D."/>
            <person name="Chain P."/>
            <person name="Saunders E."/>
            <person name="Detter J.C."/>
            <person name="Brettin T."/>
            <person name="Rohde M."/>
            <person name="Goker M."/>
            <person name="Spring S."/>
            <person name="Bristow J."/>
            <person name="Markowitz V."/>
            <person name="Hugenholtz P."/>
            <person name="Kyrpides N.C."/>
            <person name="Klenk H.P."/>
            <person name="Eisen J.A."/>
        </authorList>
    </citation>
    <scope>NUCLEOTIDE SEQUENCE [LARGE SCALE GENOMIC DNA]</scope>
    <source>
        <strain evidence="3">ATCC 49978 / DSM 6589 / Su883</strain>
    </source>
</reference>
<evidence type="ECO:0000313" key="2">
    <source>
        <dbReference type="EMBL" id="ACZ18944.1"/>
    </source>
</evidence>
<dbReference type="GO" id="GO:0005975">
    <property type="term" value="P:carbohydrate metabolic process"/>
    <property type="evidence" value="ECO:0007669"/>
    <property type="project" value="InterPro"/>
</dbReference>
<gene>
    <name evidence="1" type="primary">pxpA</name>
    <name evidence="2" type="ordered locus">Taci_0708</name>
</gene>
<comment type="catalytic activity">
    <reaction evidence="1">
        <text>5-oxo-L-proline + ATP + 2 H2O = L-glutamate + ADP + phosphate + H(+)</text>
        <dbReference type="Rhea" id="RHEA:10348"/>
        <dbReference type="ChEBI" id="CHEBI:15377"/>
        <dbReference type="ChEBI" id="CHEBI:15378"/>
        <dbReference type="ChEBI" id="CHEBI:29985"/>
        <dbReference type="ChEBI" id="CHEBI:30616"/>
        <dbReference type="ChEBI" id="CHEBI:43474"/>
        <dbReference type="ChEBI" id="CHEBI:58402"/>
        <dbReference type="ChEBI" id="CHEBI:456216"/>
        <dbReference type="EC" id="3.5.2.9"/>
    </reaction>
</comment>
<dbReference type="PATRIC" id="fig|525903.6.peg.712"/>
<dbReference type="SUPFAM" id="SSF88713">
    <property type="entry name" value="Glycoside hydrolase/deacetylase"/>
    <property type="match status" value="1"/>
</dbReference>
<dbReference type="GO" id="GO:0017168">
    <property type="term" value="F:5-oxoprolinase (ATP-hydrolyzing) activity"/>
    <property type="evidence" value="ECO:0007669"/>
    <property type="project" value="UniProtKB-UniRule"/>
</dbReference>
<dbReference type="HAMAP" id="MF_00691">
    <property type="entry name" value="PxpA"/>
    <property type="match status" value="1"/>
</dbReference>
<dbReference type="InterPro" id="IPR005501">
    <property type="entry name" value="LamB/YcsF/PxpA-like"/>
</dbReference>
<dbReference type="EMBL" id="CP001818">
    <property type="protein sequence ID" value="ACZ18944.1"/>
    <property type="molecule type" value="Genomic_DNA"/>
</dbReference>
<evidence type="ECO:0000313" key="3">
    <source>
        <dbReference type="Proteomes" id="UP000002030"/>
    </source>
</evidence>
<accession>D1B9J1</accession>
<comment type="subunit">
    <text evidence="1">Forms a complex composed of PxpA, PxpB and PxpC.</text>
</comment>
<keyword evidence="1" id="KW-0547">Nucleotide-binding</keyword>
<dbReference type="RefSeq" id="WP_012869459.1">
    <property type="nucleotide sequence ID" value="NC_013522.1"/>
</dbReference>
<dbReference type="Pfam" id="PF03746">
    <property type="entry name" value="LamB_YcsF"/>
    <property type="match status" value="1"/>
</dbReference>
<dbReference type="NCBIfam" id="NF003816">
    <property type="entry name" value="PRK05406.1-5"/>
    <property type="match status" value="1"/>
</dbReference>
<keyword evidence="1" id="KW-0067">ATP-binding</keyword>
<keyword evidence="3" id="KW-1185">Reference proteome</keyword>
<dbReference type="Gene3D" id="3.20.20.370">
    <property type="entry name" value="Glycoside hydrolase/deacetylase"/>
    <property type="match status" value="1"/>
</dbReference>
<dbReference type="HOGENOM" id="CLU_069535_0_0_0"/>
<protein>
    <recommendedName>
        <fullName evidence="1">5-oxoprolinase subunit A</fullName>
        <shortName evidence="1">5-OPase subunit A</shortName>
        <ecNumber evidence="1">3.5.2.9</ecNumber>
    </recommendedName>
    <alternativeName>
        <fullName evidence="1">5-oxoprolinase (ATP-hydrolyzing) subunit A</fullName>
    </alternativeName>
</protein>
<dbReference type="AlphaFoldDB" id="D1B9J1"/>
<dbReference type="PANTHER" id="PTHR30292">
    <property type="entry name" value="UNCHARACTERIZED PROTEIN YBGL-RELATED"/>
    <property type="match status" value="1"/>
</dbReference>
<dbReference type="InterPro" id="IPR011330">
    <property type="entry name" value="Glyco_hydro/deAcase_b/a-brl"/>
</dbReference>
<comment type="function">
    <text evidence="1">Catalyzes the cleavage of 5-oxoproline to form L-glutamate coupled to the hydrolysis of ATP to ADP and inorganic phosphate.</text>
</comment>
<proteinExistence type="inferred from homology"/>
<dbReference type="GO" id="GO:0005524">
    <property type="term" value="F:ATP binding"/>
    <property type="evidence" value="ECO:0007669"/>
    <property type="project" value="UniProtKB-UniRule"/>
</dbReference>
<dbReference type="KEGG" id="tai:Taci_0708"/>
<dbReference type="CDD" id="cd10787">
    <property type="entry name" value="LamB_YcsF_like"/>
    <property type="match status" value="1"/>
</dbReference>
<dbReference type="Proteomes" id="UP000002030">
    <property type="component" value="Chromosome"/>
</dbReference>
<comment type="similarity">
    <text evidence="1">Belongs to the LamB/PxpA family.</text>
</comment>
<dbReference type="eggNOG" id="COG1540">
    <property type="taxonomic scope" value="Bacteria"/>
</dbReference>
<keyword evidence="1" id="KW-0378">Hydrolase</keyword>